<accession>A0ABW0FU23</accession>
<gene>
    <name evidence="1" type="ORF">ACFPIE_14115</name>
</gene>
<dbReference type="Proteomes" id="UP001596152">
    <property type="component" value="Unassembled WGS sequence"/>
</dbReference>
<organism evidence="1 2">
    <name type="scientific">Brevundimonas staleyi</name>
    <dbReference type="NCBI Taxonomy" id="74326"/>
    <lineage>
        <taxon>Bacteria</taxon>
        <taxon>Pseudomonadati</taxon>
        <taxon>Pseudomonadota</taxon>
        <taxon>Alphaproteobacteria</taxon>
        <taxon>Caulobacterales</taxon>
        <taxon>Caulobacteraceae</taxon>
        <taxon>Brevundimonas</taxon>
    </lineage>
</organism>
<dbReference type="RefSeq" id="WP_374038137.1">
    <property type="nucleotide sequence ID" value="NZ_CP169082.1"/>
</dbReference>
<comment type="caution">
    <text evidence="1">The sequence shown here is derived from an EMBL/GenBank/DDBJ whole genome shotgun (WGS) entry which is preliminary data.</text>
</comment>
<evidence type="ECO:0000313" key="1">
    <source>
        <dbReference type="EMBL" id="MFC5345056.1"/>
    </source>
</evidence>
<protein>
    <recommendedName>
        <fullName evidence="3">DUF4136 domain-containing protein</fullName>
    </recommendedName>
</protein>
<sequence length="138" mass="15191">MALLASPTLACTMIVAMPEPGETWAQAQLRSDRQQQRDNWARADAVYLVRVTENLEEPYISRGRPVVALKGQISAGYLDVLNGCAAWAPGSVAIVFVERAAATGWQTFDSLAPSEVRDPQLVTHLQRTAERLRNGRTQ</sequence>
<evidence type="ECO:0008006" key="3">
    <source>
        <dbReference type="Google" id="ProtNLM"/>
    </source>
</evidence>
<evidence type="ECO:0000313" key="2">
    <source>
        <dbReference type="Proteomes" id="UP001596152"/>
    </source>
</evidence>
<name>A0ABW0FU23_9CAUL</name>
<keyword evidence="2" id="KW-1185">Reference proteome</keyword>
<dbReference type="EMBL" id="JBHSLF010000025">
    <property type="protein sequence ID" value="MFC5345056.1"/>
    <property type="molecule type" value="Genomic_DNA"/>
</dbReference>
<proteinExistence type="predicted"/>
<reference evidence="2" key="1">
    <citation type="journal article" date="2019" name="Int. J. Syst. Evol. Microbiol.">
        <title>The Global Catalogue of Microorganisms (GCM) 10K type strain sequencing project: providing services to taxonomists for standard genome sequencing and annotation.</title>
        <authorList>
            <consortium name="The Broad Institute Genomics Platform"/>
            <consortium name="The Broad Institute Genome Sequencing Center for Infectious Disease"/>
            <person name="Wu L."/>
            <person name="Ma J."/>
        </authorList>
    </citation>
    <scope>NUCLEOTIDE SEQUENCE [LARGE SCALE GENOMIC DNA]</scope>
    <source>
        <strain evidence="2">JCM 12125</strain>
    </source>
</reference>